<evidence type="ECO:0000313" key="12">
    <source>
        <dbReference type="EMBL" id="KYO51900.1"/>
    </source>
</evidence>
<evidence type="ECO:0000256" key="6">
    <source>
        <dbReference type="ARBA" id="ARBA00022793"/>
    </source>
</evidence>
<protein>
    <recommendedName>
        <fullName evidence="4 10">Indole-3-glycerol phosphate synthase</fullName>
        <shortName evidence="10">IGPS</shortName>
        <ecNumber evidence="3 10">4.1.1.48</ecNumber>
    </recommendedName>
</protein>
<reference evidence="12 13" key="1">
    <citation type="submission" date="2015-12" db="EMBL/GenBank/DDBJ databases">
        <title>Genome sequence of Tistrella mobilis MCCC 1A02139.</title>
        <authorList>
            <person name="Lu L."/>
            <person name="Lai Q."/>
            <person name="Shao Z."/>
            <person name="Qian P."/>
        </authorList>
    </citation>
    <scope>NUCLEOTIDE SEQUENCE [LARGE SCALE GENOMIC DNA]</scope>
    <source>
        <strain evidence="12 13">MCCC 1A02139</strain>
    </source>
</reference>
<sequence length="271" mass="28824">MAGDTLARICADKRDHIAQKKAGTPLAALEARLGEASAPRGFRKALATRTVQGLPALIAEVKKASPSKGLIRADFDPASLARAYAAAGAACLSVLTDTPYFQGEDAYLVAARGAVDLPVLRKDFMLDPYQVVEARALGADCILLIMAALDDGQAAELEAAAFELGMDVLIEVHDRPELDRALRLKSPLLGINNRNLKTLVVDLQTSIELAAAVPADRELVCESGLDGPEALTRMMGHGMFRFLVGESLMRQNDVEAATRHLLSARAPAAAE</sequence>
<dbReference type="GeneID" id="97241800"/>
<keyword evidence="6 10" id="KW-0210">Decarboxylase</keyword>
<dbReference type="AlphaFoldDB" id="A0A162KQX8"/>
<dbReference type="InterPro" id="IPR001468">
    <property type="entry name" value="Indole-3-GlycerolPSynthase_CS"/>
</dbReference>
<comment type="similarity">
    <text evidence="10">Belongs to the TrpC family.</text>
</comment>
<dbReference type="GO" id="GO:0000162">
    <property type="term" value="P:L-tryptophan biosynthetic process"/>
    <property type="evidence" value="ECO:0007669"/>
    <property type="project" value="UniProtKB-UniRule"/>
</dbReference>
<dbReference type="GO" id="GO:0004425">
    <property type="term" value="F:indole-3-glycerol-phosphate synthase activity"/>
    <property type="evidence" value="ECO:0007669"/>
    <property type="project" value="UniProtKB-UniRule"/>
</dbReference>
<dbReference type="InterPro" id="IPR045186">
    <property type="entry name" value="Indole-3-glycerol_P_synth"/>
</dbReference>
<organism evidence="12 13">
    <name type="scientific">Tistrella mobilis</name>
    <dbReference type="NCBI Taxonomy" id="171437"/>
    <lineage>
        <taxon>Bacteria</taxon>
        <taxon>Pseudomonadati</taxon>
        <taxon>Pseudomonadota</taxon>
        <taxon>Alphaproteobacteria</taxon>
        <taxon>Geminicoccales</taxon>
        <taxon>Geminicoccaceae</taxon>
        <taxon>Tistrella</taxon>
    </lineage>
</organism>
<proteinExistence type="inferred from homology"/>
<evidence type="ECO:0000256" key="5">
    <source>
        <dbReference type="ARBA" id="ARBA00022605"/>
    </source>
</evidence>
<evidence type="ECO:0000256" key="3">
    <source>
        <dbReference type="ARBA" id="ARBA00012362"/>
    </source>
</evidence>
<gene>
    <name evidence="10" type="primary">trpC</name>
    <name evidence="12" type="ORF">AUP44_06735</name>
</gene>
<dbReference type="InterPro" id="IPR013798">
    <property type="entry name" value="Indole-3-glycerol_P_synth_dom"/>
</dbReference>
<dbReference type="UniPathway" id="UPA00035">
    <property type="reaction ID" value="UER00043"/>
</dbReference>
<evidence type="ECO:0000313" key="13">
    <source>
        <dbReference type="Proteomes" id="UP000075787"/>
    </source>
</evidence>
<dbReference type="FunFam" id="3.20.20.70:FF:000024">
    <property type="entry name" value="Indole-3-glycerol phosphate synthase"/>
    <property type="match status" value="1"/>
</dbReference>
<evidence type="ECO:0000256" key="7">
    <source>
        <dbReference type="ARBA" id="ARBA00022822"/>
    </source>
</evidence>
<dbReference type="Gene3D" id="3.20.20.70">
    <property type="entry name" value="Aldolase class I"/>
    <property type="match status" value="1"/>
</dbReference>
<keyword evidence="8 10" id="KW-0057">Aromatic amino acid biosynthesis</keyword>
<dbReference type="RefSeq" id="WP_062765024.1">
    <property type="nucleotide sequence ID" value="NZ_CP121045.1"/>
</dbReference>
<dbReference type="NCBIfam" id="NF001377">
    <property type="entry name" value="PRK00278.2-4"/>
    <property type="match status" value="1"/>
</dbReference>
<keyword evidence="9 10" id="KW-0456">Lyase</keyword>
<evidence type="ECO:0000256" key="10">
    <source>
        <dbReference type="HAMAP-Rule" id="MF_00134"/>
    </source>
</evidence>
<name>A0A162KQX8_9PROT</name>
<dbReference type="PANTHER" id="PTHR22854">
    <property type="entry name" value="TRYPTOPHAN BIOSYNTHESIS PROTEIN"/>
    <property type="match status" value="1"/>
</dbReference>
<evidence type="ECO:0000259" key="11">
    <source>
        <dbReference type="Pfam" id="PF00218"/>
    </source>
</evidence>
<dbReference type="PANTHER" id="PTHR22854:SF2">
    <property type="entry name" value="INDOLE-3-GLYCEROL-PHOSPHATE SYNTHASE"/>
    <property type="match status" value="1"/>
</dbReference>
<accession>A0A162KQX8</accession>
<dbReference type="InterPro" id="IPR013785">
    <property type="entry name" value="Aldolase_TIM"/>
</dbReference>
<dbReference type="OrthoDB" id="9804217at2"/>
<dbReference type="PROSITE" id="PS00614">
    <property type="entry name" value="IGPS"/>
    <property type="match status" value="1"/>
</dbReference>
<evidence type="ECO:0000256" key="8">
    <source>
        <dbReference type="ARBA" id="ARBA00023141"/>
    </source>
</evidence>
<dbReference type="EMBL" id="LPZR01000164">
    <property type="protein sequence ID" value="KYO51900.1"/>
    <property type="molecule type" value="Genomic_DNA"/>
</dbReference>
<keyword evidence="7 10" id="KW-0822">Tryptophan biosynthesis</keyword>
<evidence type="ECO:0000256" key="1">
    <source>
        <dbReference type="ARBA" id="ARBA00001633"/>
    </source>
</evidence>
<dbReference type="EC" id="4.1.1.48" evidence="3 10"/>
<dbReference type="NCBIfam" id="NF001373">
    <property type="entry name" value="PRK00278.1-6"/>
    <property type="match status" value="1"/>
</dbReference>
<evidence type="ECO:0000256" key="2">
    <source>
        <dbReference type="ARBA" id="ARBA00004696"/>
    </source>
</evidence>
<feature type="domain" description="Indole-3-glycerol phosphate synthase" evidence="11">
    <location>
        <begin position="6"/>
        <end position="261"/>
    </location>
</feature>
<comment type="pathway">
    <text evidence="2 10">Amino-acid biosynthesis; L-tryptophan biosynthesis; L-tryptophan from chorismate: step 4/5.</text>
</comment>
<dbReference type="NCBIfam" id="NF001370">
    <property type="entry name" value="PRK00278.1-2"/>
    <property type="match status" value="1"/>
</dbReference>
<dbReference type="GO" id="GO:0004640">
    <property type="term" value="F:phosphoribosylanthranilate isomerase activity"/>
    <property type="evidence" value="ECO:0007669"/>
    <property type="project" value="TreeGrafter"/>
</dbReference>
<dbReference type="Pfam" id="PF00218">
    <property type="entry name" value="IGPS"/>
    <property type="match status" value="1"/>
</dbReference>
<evidence type="ECO:0000256" key="4">
    <source>
        <dbReference type="ARBA" id="ARBA00018080"/>
    </source>
</evidence>
<evidence type="ECO:0000256" key="9">
    <source>
        <dbReference type="ARBA" id="ARBA00023239"/>
    </source>
</evidence>
<comment type="caution">
    <text evidence="12">The sequence shown here is derived from an EMBL/GenBank/DDBJ whole genome shotgun (WGS) entry which is preliminary data.</text>
</comment>
<dbReference type="HAMAP" id="MF_00134_B">
    <property type="entry name" value="IGPS_B"/>
    <property type="match status" value="1"/>
</dbReference>
<comment type="catalytic activity">
    <reaction evidence="1 10">
        <text>1-(2-carboxyphenylamino)-1-deoxy-D-ribulose 5-phosphate + H(+) = (1S,2R)-1-C-(indol-3-yl)glycerol 3-phosphate + CO2 + H2O</text>
        <dbReference type="Rhea" id="RHEA:23476"/>
        <dbReference type="ChEBI" id="CHEBI:15377"/>
        <dbReference type="ChEBI" id="CHEBI:15378"/>
        <dbReference type="ChEBI" id="CHEBI:16526"/>
        <dbReference type="ChEBI" id="CHEBI:58613"/>
        <dbReference type="ChEBI" id="CHEBI:58866"/>
        <dbReference type="EC" id="4.1.1.48"/>
    </reaction>
</comment>
<keyword evidence="5 10" id="KW-0028">Amino-acid biosynthesis</keyword>
<dbReference type="InterPro" id="IPR011060">
    <property type="entry name" value="RibuloseP-bd_barrel"/>
</dbReference>
<dbReference type="CDD" id="cd00331">
    <property type="entry name" value="IGPS"/>
    <property type="match status" value="1"/>
</dbReference>
<dbReference type="SUPFAM" id="SSF51366">
    <property type="entry name" value="Ribulose-phoshate binding barrel"/>
    <property type="match status" value="1"/>
</dbReference>
<dbReference type="Proteomes" id="UP000075787">
    <property type="component" value="Unassembled WGS sequence"/>
</dbReference>